<evidence type="ECO:0000256" key="1">
    <source>
        <dbReference type="SAM" id="Phobius"/>
    </source>
</evidence>
<accession>A0A7S7SNR7</accession>
<feature type="transmembrane region" description="Helical" evidence="1">
    <location>
        <begin position="209"/>
        <end position="232"/>
    </location>
</feature>
<evidence type="ECO:0000313" key="3">
    <source>
        <dbReference type="Proteomes" id="UP000593892"/>
    </source>
</evidence>
<dbReference type="Proteomes" id="UP000593892">
    <property type="component" value="Chromosome"/>
</dbReference>
<feature type="transmembrane region" description="Helical" evidence="1">
    <location>
        <begin position="64"/>
        <end position="85"/>
    </location>
</feature>
<proteinExistence type="predicted"/>
<feature type="transmembrane region" description="Helical" evidence="1">
    <location>
        <begin position="179"/>
        <end position="197"/>
    </location>
</feature>
<feature type="transmembrane region" description="Helical" evidence="1">
    <location>
        <begin position="21"/>
        <end position="40"/>
    </location>
</feature>
<protein>
    <submittedName>
        <fullName evidence="2">Alkaline phytoceramidase</fullName>
    </submittedName>
</protein>
<dbReference type="PANTHER" id="PTHR34368:SF1">
    <property type="entry name" value="OS01G0962200 PROTEIN"/>
    <property type="match status" value="1"/>
</dbReference>
<feature type="transmembrane region" description="Helical" evidence="1">
    <location>
        <begin position="130"/>
        <end position="148"/>
    </location>
</feature>
<keyword evidence="3" id="KW-1185">Reference proteome</keyword>
<dbReference type="PANTHER" id="PTHR34368">
    <property type="entry name" value="OS01G0962200 PROTEIN"/>
    <property type="match status" value="1"/>
</dbReference>
<keyword evidence="1" id="KW-0812">Transmembrane</keyword>
<reference evidence="2 3" key="1">
    <citation type="submission" date="2020-10" db="EMBL/GenBank/DDBJ databases">
        <title>Complete genome sequence of Paludibaculum fermentans P105T, a facultatively anaerobic acidobacterium capable of dissimilatory Fe(III) reduction.</title>
        <authorList>
            <person name="Dedysh S.N."/>
            <person name="Beletsky A.V."/>
            <person name="Kulichevskaya I.S."/>
            <person name="Mardanov A.V."/>
            <person name="Ravin N.V."/>
        </authorList>
    </citation>
    <scope>NUCLEOTIDE SEQUENCE [LARGE SCALE GENOMIC DNA]</scope>
    <source>
        <strain evidence="2 3">P105</strain>
    </source>
</reference>
<dbReference type="KEGG" id="pfer:IRI77_13055"/>
<keyword evidence="1" id="KW-0472">Membrane</keyword>
<feature type="transmembrane region" description="Helical" evidence="1">
    <location>
        <begin position="155"/>
        <end position="173"/>
    </location>
</feature>
<dbReference type="RefSeq" id="WP_194452488.1">
    <property type="nucleotide sequence ID" value="NZ_CP063849.1"/>
</dbReference>
<feature type="transmembrane region" description="Helical" evidence="1">
    <location>
        <begin position="238"/>
        <end position="256"/>
    </location>
</feature>
<gene>
    <name evidence="2" type="ORF">IRI77_13055</name>
</gene>
<name>A0A7S7SNR7_PALFE</name>
<evidence type="ECO:0000313" key="2">
    <source>
        <dbReference type="EMBL" id="QOY90831.1"/>
    </source>
</evidence>
<sequence length="268" mass="29408">MTSDVRIRALARPRPCAQNSAGPFALAALLAVTLCGLLWMPPVHQDPAYHSFADQRAWFGIPNFWNVLSNLPFLAVAAVGAWVLRRGPAFVTGWERAAHWLLVVGAAAVALGSGYYHWAPDSSTLFWDRLPMTLMFMSLLAVTLGERLSLRWGGLLLLPLIVLGVVSVLNWRLTGDLRFYGAVQFFPMLALPLLLILCPGRYTSQRGTWWMIALYVAAKLLELNDAGLAAYLPGGGHPWKHLAAALALLAYFAGIARRRLDESAMQSA</sequence>
<organism evidence="2 3">
    <name type="scientific">Paludibaculum fermentans</name>
    <dbReference type="NCBI Taxonomy" id="1473598"/>
    <lineage>
        <taxon>Bacteria</taxon>
        <taxon>Pseudomonadati</taxon>
        <taxon>Acidobacteriota</taxon>
        <taxon>Terriglobia</taxon>
        <taxon>Bryobacterales</taxon>
        <taxon>Bryobacteraceae</taxon>
        <taxon>Paludibaculum</taxon>
    </lineage>
</organism>
<dbReference type="EMBL" id="CP063849">
    <property type="protein sequence ID" value="QOY90831.1"/>
    <property type="molecule type" value="Genomic_DNA"/>
</dbReference>
<dbReference type="AlphaFoldDB" id="A0A7S7SNR7"/>
<keyword evidence="1" id="KW-1133">Transmembrane helix</keyword>
<feature type="transmembrane region" description="Helical" evidence="1">
    <location>
        <begin position="97"/>
        <end position="118"/>
    </location>
</feature>